<name>A0A843AK62_9CREN</name>
<sequence>MSYRVLLQTIESMLRSEGCKTKAESNNVLLFKCIHEDVEYSFALEIDSISGYVRISLLTDYAYEGDYKNISAKNFELYGIKVAIDPEGYLAFIAEIPLICLTKGGIDIILNLINLLEKTIKLI</sequence>
<dbReference type="AlphaFoldDB" id="A0A843AK62"/>
<gene>
    <name evidence="1" type="ORF">IOK49_04445</name>
</gene>
<comment type="caution">
    <text evidence="1">The sequence shown here is derived from an EMBL/GenBank/DDBJ whole genome shotgun (WGS) entry which is preliminary data.</text>
</comment>
<evidence type="ECO:0000313" key="2">
    <source>
        <dbReference type="Proteomes" id="UP000652307"/>
    </source>
</evidence>
<dbReference type="EMBL" id="JADEZV010000002">
    <property type="protein sequence ID" value="MBE9391321.1"/>
    <property type="molecule type" value="Genomic_DNA"/>
</dbReference>
<dbReference type="Proteomes" id="UP000652307">
    <property type="component" value="Unassembled WGS sequence"/>
</dbReference>
<accession>A0A843AK62</accession>
<proteinExistence type="predicted"/>
<evidence type="ECO:0000313" key="1">
    <source>
        <dbReference type="EMBL" id="MBE9391321.1"/>
    </source>
</evidence>
<reference evidence="1" key="1">
    <citation type="submission" date="2020-10" db="EMBL/GenBank/DDBJ databases">
        <title>Fervidococcus fontis strain 3639Fd - the first crenarchaeon capable of growth on lipids.</title>
        <authorList>
            <person name="Kochetkova T.V."/>
            <person name="Elcheninov A.G."/>
            <person name="Toschakov S.V."/>
            <person name="Kublanov I.V."/>
        </authorList>
    </citation>
    <scope>NUCLEOTIDE SEQUENCE</scope>
    <source>
        <strain evidence="1">3639Fd</strain>
    </source>
</reference>
<dbReference type="RefSeq" id="WP_193803725.1">
    <property type="nucleotide sequence ID" value="NZ_JADEZV010000002.1"/>
</dbReference>
<protein>
    <submittedName>
        <fullName evidence="1">Uncharacterized protein</fullName>
    </submittedName>
</protein>
<organism evidence="1 2">
    <name type="scientific">Fervidicoccus fontis</name>
    <dbReference type="NCBI Taxonomy" id="683846"/>
    <lineage>
        <taxon>Archaea</taxon>
        <taxon>Thermoproteota</taxon>
        <taxon>Thermoprotei</taxon>
        <taxon>Fervidicoccales</taxon>
        <taxon>Fervidicoccaceae</taxon>
        <taxon>Fervidicoccus</taxon>
    </lineage>
</organism>